<evidence type="ECO:0000313" key="4">
    <source>
        <dbReference type="EMBL" id="TLQ49532.1"/>
    </source>
</evidence>
<dbReference type="Proteomes" id="UP000306420">
    <property type="component" value="Unassembled WGS sequence"/>
</dbReference>
<reference evidence="4 5" key="1">
    <citation type="submission" date="2019-05" db="EMBL/GenBank/DDBJ databases">
        <title>The metagenome of a microbial culture collection derived from dairy environment covers the genomic content of the human microbiome.</title>
        <authorList>
            <person name="Roder T."/>
            <person name="Wuthrich D."/>
            <person name="Sattari Z."/>
            <person name="Von Ah U."/>
            <person name="Bar C."/>
            <person name="Ronchi F."/>
            <person name="Macpherson A.J."/>
            <person name="Ganal-Vonarburg S.C."/>
            <person name="Bruggmann R."/>
            <person name="Vergeres G."/>
        </authorList>
    </citation>
    <scope>NUCLEOTIDE SEQUENCE [LARGE SCALE GENOMIC DNA]</scope>
    <source>
        <strain evidence="4 5">FAM 24227</strain>
    </source>
</reference>
<gene>
    <name evidence="4" type="ORF">FEZ33_00690</name>
</gene>
<evidence type="ECO:0000256" key="3">
    <source>
        <dbReference type="SAM" id="Phobius"/>
    </source>
</evidence>
<dbReference type="EMBL" id="VBSP01000001">
    <property type="protein sequence ID" value="TLQ49532.1"/>
    <property type="molecule type" value="Genomic_DNA"/>
</dbReference>
<feature type="region of interest" description="Disordered" evidence="2">
    <location>
        <begin position="463"/>
        <end position="502"/>
    </location>
</feature>
<keyword evidence="1" id="KW-0175">Coiled coil</keyword>
<feature type="compositionally biased region" description="Basic and acidic residues" evidence="2">
    <location>
        <begin position="483"/>
        <end position="493"/>
    </location>
</feature>
<protein>
    <submittedName>
        <fullName evidence="4">LPXTG cell wall anchor domain-containing protein</fullName>
    </submittedName>
</protein>
<organism evidence="4 5">
    <name type="scientific">Ruoffia tabacinasalis</name>
    <dbReference type="NCBI Taxonomy" id="87458"/>
    <lineage>
        <taxon>Bacteria</taxon>
        <taxon>Bacillati</taxon>
        <taxon>Bacillota</taxon>
        <taxon>Bacilli</taxon>
        <taxon>Lactobacillales</taxon>
        <taxon>Aerococcaceae</taxon>
        <taxon>Ruoffia</taxon>
    </lineage>
</organism>
<keyword evidence="3" id="KW-1133">Transmembrane helix</keyword>
<comment type="caution">
    <text evidence="4">The sequence shown here is derived from an EMBL/GenBank/DDBJ whole genome shotgun (WGS) entry which is preliminary data.</text>
</comment>
<feature type="coiled-coil region" evidence="1">
    <location>
        <begin position="65"/>
        <end position="92"/>
    </location>
</feature>
<dbReference type="NCBIfam" id="TIGR01167">
    <property type="entry name" value="LPXTG_anchor"/>
    <property type="match status" value="1"/>
</dbReference>
<evidence type="ECO:0000256" key="1">
    <source>
        <dbReference type="SAM" id="Coils"/>
    </source>
</evidence>
<dbReference type="OrthoDB" id="2138896at2"/>
<proteinExistence type="predicted"/>
<evidence type="ECO:0000256" key="2">
    <source>
        <dbReference type="SAM" id="MobiDB-lite"/>
    </source>
</evidence>
<dbReference type="AlphaFoldDB" id="A0A5R9EH49"/>
<sequence>MEVLFMKKIIISMTLLNLLLNSFGSIFAQEAPDPYIVTQDINYESISLEDCLNILQNPTDESLEAESINGTIEEVEAELQLVQAQYNELNNYIALLESGEVDSLDWANSQLLIVIEEVYALQSELDPEFIYLSEEEQLNLVASHESVLEWQAYIQEIQVALNQLIADRNVVEQNYSNLNFTLNELHASKENTSQSKAAYNECQLYPYSSEYLSTDQILLNSQTSLNDYLVQIDTYLEKIVAKAYRKVAFEDIYRLYSEQLDQQALENALADKPNIVLDNLAYETYSYAKELSLIDIETLAQYAQRAFIKNNNKDEFIQSYQKVINLKENQWNYIYSINTEAFELIKSELVNYLNSNMHTNEEAVNLVRSIHQRYQVKLVFFDDSSQQWVTNSMSSSGYYDEYVQKDISSHALEEALSGESTSEIDSESNDELTLDETLDEVPDNLVVPNDHLESLKDQLSNVRSNTNIKDLPKPSASNSMNNKNKENKGEKTNKGNIELPSTGERKPMTIIAIIILVIGLILLFTTLRIKRKKKETLQDIELD</sequence>
<name>A0A5R9EH49_9LACT</name>
<feature type="transmembrane region" description="Helical" evidence="3">
    <location>
        <begin position="508"/>
        <end position="527"/>
    </location>
</feature>
<keyword evidence="3" id="KW-0472">Membrane</keyword>
<evidence type="ECO:0000313" key="5">
    <source>
        <dbReference type="Proteomes" id="UP000306420"/>
    </source>
</evidence>
<accession>A0A5R9EH49</accession>
<keyword evidence="3" id="KW-0812">Transmembrane</keyword>